<dbReference type="InterPro" id="IPR039923">
    <property type="entry name" value="Protodermal_1"/>
</dbReference>
<dbReference type="PANTHER" id="PTHR33210:SF18">
    <property type="entry name" value="PROTODERMAL FACTOR 1"/>
    <property type="match status" value="1"/>
</dbReference>
<dbReference type="EMBL" id="NMUH01000173">
    <property type="protein sequence ID" value="MQL73591.1"/>
    <property type="molecule type" value="Genomic_DNA"/>
</dbReference>
<protein>
    <recommendedName>
        <fullName evidence="4">Protodermal factor 1</fullName>
    </recommendedName>
</protein>
<feature type="compositionally biased region" description="Pro residues" evidence="1">
    <location>
        <begin position="147"/>
        <end position="159"/>
    </location>
</feature>
<dbReference type="OrthoDB" id="696797at2759"/>
<feature type="compositionally biased region" description="Pro residues" evidence="1">
    <location>
        <begin position="191"/>
        <end position="218"/>
    </location>
</feature>
<reference evidence="2" key="1">
    <citation type="submission" date="2017-07" db="EMBL/GenBank/DDBJ databases">
        <title>Taro Niue Genome Assembly and Annotation.</title>
        <authorList>
            <person name="Atibalentja N."/>
            <person name="Keating K."/>
            <person name="Fields C.J."/>
        </authorList>
    </citation>
    <scope>NUCLEOTIDE SEQUENCE</scope>
    <source>
        <strain evidence="2">Niue_2</strain>
        <tissue evidence="2">Leaf</tissue>
    </source>
</reference>
<evidence type="ECO:0000313" key="3">
    <source>
        <dbReference type="Proteomes" id="UP000652761"/>
    </source>
</evidence>
<name>A0A843TR72_COLES</name>
<proteinExistence type="predicted"/>
<evidence type="ECO:0000313" key="2">
    <source>
        <dbReference type="EMBL" id="MQL73591.1"/>
    </source>
</evidence>
<evidence type="ECO:0008006" key="4">
    <source>
        <dbReference type="Google" id="ProtNLM"/>
    </source>
</evidence>
<feature type="region of interest" description="Disordered" evidence="1">
    <location>
        <begin position="84"/>
        <end position="218"/>
    </location>
</feature>
<evidence type="ECO:0000256" key="1">
    <source>
        <dbReference type="SAM" id="MobiDB-lite"/>
    </source>
</evidence>
<feature type="compositionally biased region" description="Low complexity" evidence="1">
    <location>
        <begin position="97"/>
        <end position="115"/>
    </location>
</feature>
<sequence>MIKIRHWSSGVLRFRVGPRMCRSLNQLTHPPDFALMQGVLPPEWRKGDRNTRDEDRVLVSQTLVTPIVSSRSLEEFGEKKTYYPLHHGGSHEKPACTPSTPSHGGSGHGTPTTPSHGGGGYYSPPSTPAVEPRTPTTPSHGGGGYGYPPPSGVTPPSTPVDPGTPTTPSHGGGGYYSPPTTPIEPGITPTPTTPLLPPTPYTPGTTPPSPYTPGISTPPSPLFPIDPNVPPFLTGTCNYWRTHPQVIWGLFGYWGTLGSLLGGAGTPAANLNILDALRNTRTDGVSALYREATASFLNSMVNRRFTFSTQQVRDAFTAALASEQTAANQARIFQRANEGRLRH</sequence>
<comment type="caution">
    <text evidence="2">The sequence shown here is derived from an EMBL/GenBank/DDBJ whole genome shotgun (WGS) entry which is preliminary data.</text>
</comment>
<accession>A0A843TR72</accession>
<feature type="compositionally biased region" description="Low complexity" evidence="1">
    <location>
        <begin position="160"/>
        <end position="169"/>
    </location>
</feature>
<keyword evidence="3" id="KW-1185">Reference proteome</keyword>
<dbReference type="PANTHER" id="PTHR33210">
    <property type="entry name" value="PROTODERMAL FACTOR 1"/>
    <property type="match status" value="1"/>
</dbReference>
<dbReference type="Proteomes" id="UP000652761">
    <property type="component" value="Unassembled WGS sequence"/>
</dbReference>
<gene>
    <name evidence="2" type="ORF">Taro_005922</name>
</gene>
<organism evidence="2 3">
    <name type="scientific">Colocasia esculenta</name>
    <name type="common">Wild taro</name>
    <name type="synonym">Arum esculentum</name>
    <dbReference type="NCBI Taxonomy" id="4460"/>
    <lineage>
        <taxon>Eukaryota</taxon>
        <taxon>Viridiplantae</taxon>
        <taxon>Streptophyta</taxon>
        <taxon>Embryophyta</taxon>
        <taxon>Tracheophyta</taxon>
        <taxon>Spermatophyta</taxon>
        <taxon>Magnoliopsida</taxon>
        <taxon>Liliopsida</taxon>
        <taxon>Araceae</taxon>
        <taxon>Aroideae</taxon>
        <taxon>Colocasieae</taxon>
        <taxon>Colocasia</taxon>
    </lineage>
</organism>
<dbReference type="AlphaFoldDB" id="A0A843TR72"/>